<dbReference type="AlphaFoldDB" id="A0A917E7Z4"/>
<dbReference type="InterPro" id="IPR010127">
    <property type="entry name" value="Phasin_subfam-1"/>
</dbReference>
<evidence type="ECO:0000259" key="2">
    <source>
        <dbReference type="Pfam" id="PF09361"/>
    </source>
</evidence>
<gene>
    <name evidence="3" type="ORF">GCM10011529_18080</name>
</gene>
<accession>A0A917E7Z4</accession>
<organism evidence="3 4">
    <name type="scientific">Sandarakinorhabdus glacialis</name>
    <dbReference type="NCBI Taxonomy" id="1614636"/>
    <lineage>
        <taxon>Bacteria</taxon>
        <taxon>Pseudomonadati</taxon>
        <taxon>Pseudomonadota</taxon>
        <taxon>Alphaproteobacteria</taxon>
        <taxon>Sphingomonadales</taxon>
        <taxon>Sphingosinicellaceae</taxon>
        <taxon>Sandarakinorhabdus</taxon>
    </lineage>
</organism>
<comment type="caution">
    <text evidence="3">The sequence shown here is derived from an EMBL/GenBank/DDBJ whole genome shotgun (WGS) entry which is preliminary data.</text>
</comment>
<dbReference type="Pfam" id="PF09361">
    <property type="entry name" value="Phasin_2"/>
    <property type="match status" value="1"/>
</dbReference>
<sequence>MLHRTMNVEPAMSAKSDQKPGVAAPVSKSVDAVAKAIAAAPVLSPPAKAKKAAATKQAPLILKPAVPAPTLAELKATVPATPVLTTTPPAPPTPVDTIPTVAPAPVPASAAAKPAFTASKPTPAFTAPKPTPAPTAPKPTPAPIAQEPPAPIAPRPTSAPNTPKTEAAPVAPTPSAPAPVATDLSRPVLAAVPTQKKPQENPMATAFDTNPEKIADSMKSGVAQLTTAAESAMTSGKAAMEQITAKSKEAVENSMKSLDEMTEMARGNVEALLAAARAATAGIESIAAHVGEVSKKNFETTSVAVKAITAAKTPNEMLQLQGEFAKAQFDASVAEMSKLTEMMMKLAGEVFEPVQNRVAIATDKIKTTFNK</sequence>
<feature type="compositionally biased region" description="Pro residues" evidence="1">
    <location>
        <begin position="129"/>
        <end position="154"/>
    </location>
</feature>
<feature type="region of interest" description="Disordered" evidence="1">
    <location>
        <begin position="1"/>
        <end position="23"/>
    </location>
</feature>
<dbReference type="NCBIfam" id="TIGR01841">
    <property type="entry name" value="phasin"/>
    <property type="match status" value="1"/>
</dbReference>
<evidence type="ECO:0000256" key="1">
    <source>
        <dbReference type="SAM" id="MobiDB-lite"/>
    </source>
</evidence>
<feature type="compositionally biased region" description="Low complexity" evidence="1">
    <location>
        <begin position="112"/>
        <end position="128"/>
    </location>
</feature>
<protein>
    <recommendedName>
        <fullName evidence="2">Phasin domain-containing protein</fullName>
    </recommendedName>
</protein>
<dbReference type="InterPro" id="IPR018968">
    <property type="entry name" value="Phasin"/>
</dbReference>
<evidence type="ECO:0000313" key="3">
    <source>
        <dbReference type="EMBL" id="GGE12128.1"/>
    </source>
</evidence>
<keyword evidence="4" id="KW-1185">Reference proteome</keyword>
<reference evidence="3" key="2">
    <citation type="submission" date="2020-09" db="EMBL/GenBank/DDBJ databases">
        <authorList>
            <person name="Sun Q."/>
            <person name="Zhou Y."/>
        </authorList>
    </citation>
    <scope>NUCLEOTIDE SEQUENCE</scope>
    <source>
        <strain evidence="3">CGMCC 1.15519</strain>
    </source>
</reference>
<feature type="domain" description="Phasin" evidence="2">
    <location>
        <begin position="260"/>
        <end position="358"/>
    </location>
</feature>
<evidence type="ECO:0000313" key="4">
    <source>
        <dbReference type="Proteomes" id="UP000635071"/>
    </source>
</evidence>
<proteinExistence type="predicted"/>
<dbReference type="EMBL" id="BMJM01000005">
    <property type="protein sequence ID" value="GGE12128.1"/>
    <property type="molecule type" value="Genomic_DNA"/>
</dbReference>
<dbReference type="Proteomes" id="UP000635071">
    <property type="component" value="Unassembled WGS sequence"/>
</dbReference>
<dbReference type="PRINTS" id="PR01217">
    <property type="entry name" value="PRICHEXTENSN"/>
</dbReference>
<name>A0A917E7Z4_9SPHN</name>
<feature type="region of interest" description="Disordered" evidence="1">
    <location>
        <begin position="112"/>
        <end position="185"/>
    </location>
</feature>
<reference evidence="3" key="1">
    <citation type="journal article" date="2014" name="Int. J. Syst. Evol. Microbiol.">
        <title>Complete genome sequence of Corynebacterium casei LMG S-19264T (=DSM 44701T), isolated from a smear-ripened cheese.</title>
        <authorList>
            <consortium name="US DOE Joint Genome Institute (JGI-PGF)"/>
            <person name="Walter F."/>
            <person name="Albersmeier A."/>
            <person name="Kalinowski J."/>
            <person name="Ruckert C."/>
        </authorList>
    </citation>
    <scope>NUCLEOTIDE SEQUENCE</scope>
    <source>
        <strain evidence="3">CGMCC 1.15519</strain>
    </source>
</reference>